<keyword evidence="2" id="KW-0813">Transport</keyword>
<evidence type="ECO:0000313" key="25">
    <source>
        <dbReference type="EMBL" id="AHN49643.1"/>
    </source>
</evidence>
<dbReference type="GO" id="GO:0004970">
    <property type="term" value="F:glutamate-gated receptor activity"/>
    <property type="evidence" value="ECO:0007669"/>
    <property type="project" value="UniProtKB-ARBA"/>
</dbReference>
<feature type="region of interest" description="Disordered" evidence="20">
    <location>
        <begin position="872"/>
        <end position="911"/>
    </location>
</feature>
<dbReference type="InterPro" id="IPR001828">
    <property type="entry name" value="ANF_lig-bd_rcpt"/>
</dbReference>
<evidence type="ECO:0000256" key="2">
    <source>
        <dbReference type="ARBA" id="ARBA00022448"/>
    </source>
</evidence>
<comment type="similarity">
    <text evidence="1">Belongs to the glutamate-gated ion channel (TC 1.A.10.1) family.</text>
</comment>
<reference evidence="25" key="1">
    <citation type="journal article" date="2014" name="Exp. Parasitol.">
        <title>Insights into the olfactory system of the ectoparasite Caligus rogercresseyi: molecular characterization and gene transcription analysis of novel ionotropic receptors.</title>
        <authorList>
            <person name="Nunez-Acuna G."/>
            <person name="Valenzuela-Munoz V."/>
            <person name="Marambio J.P."/>
            <person name="Wadsworth S."/>
            <person name="Gallardo-Escarate C."/>
        </authorList>
    </citation>
    <scope>NUCLEOTIDE SEQUENCE</scope>
</reference>
<feature type="binding site" evidence="17">
    <location>
        <position position="510"/>
    </location>
    <ligand>
        <name>L-glutamate</name>
        <dbReference type="ChEBI" id="CHEBI:29985"/>
    </ligand>
</feature>
<dbReference type="Pfam" id="PF01094">
    <property type="entry name" value="ANF_receptor"/>
    <property type="match status" value="1"/>
</dbReference>
<evidence type="ECO:0000259" key="23">
    <source>
        <dbReference type="SMART" id="SM00079"/>
    </source>
</evidence>
<evidence type="ECO:0000256" key="12">
    <source>
        <dbReference type="ARBA" id="ARBA00023257"/>
    </source>
</evidence>
<evidence type="ECO:0000256" key="21">
    <source>
        <dbReference type="SAM" id="Phobius"/>
    </source>
</evidence>
<evidence type="ECO:0000256" key="1">
    <source>
        <dbReference type="ARBA" id="ARBA00008685"/>
    </source>
</evidence>
<dbReference type="InterPro" id="IPR001508">
    <property type="entry name" value="Iono_Glu_rcpt_met"/>
</dbReference>
<organism evidence="25">
    <name type="scientific">Caligus rogercresseyi</name>
    <name type="common">Sea louse</name>
    <dbReference type="NCBI Taxonomy" id="217165"/>
    <lineage>
        <taxon>Eukaryota</taxon>
        <taxon>Metazoa</taxon>
        <taxon>Ecdysozoa</taxon>
        <taxon>Arthropoda</taxon>
        <taxon>Crustacea</taxon>
        <taxon>Multicrustacea</taxon>
        <taxon>Hexanauplia</taxon>
        <taxon>Copepoda</taxon>
        <taxon>Siphonostomatoida</taxon>
        <taxon>Caligidae</taxon>
        <taxon>Caligus</taxon>
    </lineage>
</organism>
<feature type="site" description="Crucial to convey clamshell closure to channel opening" evidence="18">
    <location>
        <position position="660"/>
    </location>
</feature>
<keyword evidence="5 22" id="KW-0732">Signal</keyword>
<name>X2IVT9_CALRO</name>
<protein>
    <recommendedName>
        <fullName evidence="16">Glutamate receptor 1</fullName>
    </recommendedName>
</protein>
<keyword evidence="19" id="KW-1015">Disulfide bond</keyword>
<feature type="non-terminal residue" evidence="25">
    <location>
        <position position="911"/>
    </location>
</feature>
<keyword evidence="11" id="KW-0325">Glycoprotein</keyword>
<feature type="site" description="Interaction with the cone snail toxin Con-ikot-ikot" evidence="18">
    <location>
        <position position="687"/>
    </location>
</feature>
<dbReference type="Pfam" id="PF00060">
    <property type="entry name" value="Lig_chan"/>
    <property type="match status" value="1"/>
</dbReference>
<evidence type="ECO:0000256" key="10">
    <source>
        <dbReference type="ARBA" id="ARBA00023170"/>
    </source>
</evidence>
<dbReference type="FunFam" id="3.40.190.10:FF:000178">
    <property type="entry name" value="Glutamate receptor subunit"/>
    <property type="match status" value="1"/>
</dbReference>
<evidence type="ECO:0000256" key="13">
    <source>
        <dbReference type="ARBA" id="ARBA00023286"/>
    </source>
</evidence>
<evidence type="ECO:0000256" key="5">
    <source>
        <dbReference type="ARBA" id="ARBA00022729"/>
    </source>
</evidence>
<dbReference type="Gene3D" id="1.10.287.70">
    <property type="match status" value="1"/>
</dbReference>
<feature type="domain" description="Ionotropic glutamate receptor L-glutamate and glycine-binding" evidence="24">
    <location>
        <begin position="428"/>
        <end position="499"/>
    </location>
</feature>
<sequence length="911" mass="102437">MVEGKLPLAFLLLIQVWQAHAQLNTLPGNIRIAAMFDESEFAATQKAAMETAVSIINDDRTVLAKSRLVTTTAEVTPDDSFKAGSVACQMIRPGIAAFLGPLSGSSKHIQALGRTLKFPVLEAKWEYTTVKAPFSINVHPHPSAIGKALADLVRKQGWKTFFIIYEDETSLIRLQELLKLPQTYGSHKITVRQLYPGWDDYRPLLKEIKKSGETRIVLDCDLDKVENILHQAAEIGMISDYYNYLITSLDVERINLAPYKYENVNITGYRIVDTTNPEVQNYLEEWSKIFKEGQGKFHPLYSQNIFIYDALRTFAKAIDDLGSLNRLVINPLNCEKPVPWQYGDKLLNYHQHVEANGLSGEILFDENGFRTDFKLELMEKQRDLMIVSGTWHPDAGVNYTQTSAQVEGQIVEKLQNKTLRVTTAKTIPFVIAKKLDVPKEALERMSFEEKYEGYVLDLLDHLSKEVKFKYKFHIVGDGKYGSYDENTGEWNGMIRELQDQKADMAVVDLSMTSERQEAVDFSMPFMNTGVGILYKKRTPPAPNLFSFLSPLSLDVWIYMTTTYLATSILMFLLARITPFEWENPHPCKDDPEELETLFNLRNALWFGIGSFLCQGSDILPKAISTRMVAGMWWFFTLIMISSYTANLAAFLTAAKMDVPINSAEDLAKQTKIKYGTYGYGSTNSFFKRSTISTYQKLNAYMESAKPSVYTDGNSEGIDRVIKEDGAYAYFMESAAIEYNVERNCELTKIGGLLDSKGYGIALPPNSPYTRAITEGILSLQENGVLQRLKIKWWKEIKDESIDCGSGENSDSAQLGLPNLGGVFIVLLAGVIISCFIAVFEFTWKKRHLAASKEDSLWREMATELKFAMDCTSGDTKPISKSKSSINEDSKYGSLSGGGGGAYDKITKRAES</sequence>
<evidence type="ECO:0000256" key="7">
    <source>
        <dbReference type="ARBA" id="ARBA00023018"/>
    </source>
</evidence>
<dbReference type="FunFam" id="1.10.287.70:FF:000064">
    <property type="entry name" value="Glutamate receptor ionotropic, kainate"/>
    <property type="match status" value="1"/>
</dbReference>
<evidence type="ECO:0000259" key="24">
    <source>
        <dbReference type="SMART" id="SM00918"/>
    </source>
</evidence>
<evidence type="ECO:0000256" key="19">
    <source>
        <dbReference type="PIRSR" id="PIRSR601508-3"/>
    </source>
</evidence>
<accession>X2IVT9</accession>
<keyword evidence="9 21" id="KW-0472">Membrane</keyword>
<comment type="subcellular location">
    <subcellularLocation>
        <location evidence="15">Postsynaptic cell membrane</location>
        <topology evidence="15">Multi-pass membrane protein</topology>
    </subcellularLocation>
</comment>
<dbReference type="CDD" id="cd06382">
    <property type="entry name" value="PBP1_iGluR_Kainate"/>
    <property type="match status" value="1"/>
</dbReference>
<keyword evidence="14" id="KW-0407">Ion channel</keyword>
<keyword evidence="10 25" id="KW-0675">Receptor</keyword>
<dbReference type="InterPro" id="IPR015683">
    <property type="entry name" value="Ionotropic_Glu_rcpt"/>
</dbReference>
<dbReference type="AlphaFoldDB" id="X2IVT9"/>
<feature type="disulfide bond" evidence="19">
    <location>
        <begin position="744"/>
        <end position="803"/>
    </location>
</feature>
<evidence type="ECO:0000256" key="11">
    <source>
        <dbReference type="ARBA" id="ARBA00023180"/>
    </source>
</evidence>
<evidence type="ECO:0000256" key="6">
    <source>
        <dbReference type="ARBA" id="ARBA00022989"/>
    </source>
</evidence>
<keyword evidence="7" id="KW-0770">Synapse</keyword>
<dbReference type="Pfam" id="PF10613">
    <property type="entry name" value="Lig_chan-Glu_bd"/>
    <property type="match status" value="1"/>
</dbReference>
<feature type="transmembrane region" description="Helical" evidence="21">
    <location>
        <begin position="819"/>
        <end position="843"/>
    </location>
</feature>
<evidence type="ECO:0000256" key="20">
    <source>
        <dbReference type="SAM" id="MobiDB-lite"/>
    </source>
</evidence>
<keyword evidence="6 21" id="KW-1133">Transmembrane helix</keyword>
<feature type="binding site" evidence="17">
    <location>
        <position position="732"/>
    </location>
    <ligand>
        <name>L-glutamate</name>
        <dbReference type="ChEBI" id="CHEBI:29985"/>
    </ligand>
</feature>
<dbReference type="PRINTS" id="PR00177">
    <property type="entry name" value="NMDARECEPTOR"/>
</dbReference>
<evidence type="ECO:0000256" key="16">
    <source>
        <dbReference type="ARBA" id="ARBA00072754"/>
    </source>
</evidence>
<feature type="domain" description="Ionotropic glutamate receptor C-terminal" evidence="23">
    <location>
        <begin position="418"/>
        <end position="795"/>
    </location>
</feature>
<keyword evidence="12" id="KW-0628">Postsynaptic cell membrane</keyword>
<dbReference type="FunFam" id="3.40.190.10:FF:000060">
    <property type="entry name" value="Glutamate receptor ionotropic, kainate 1"/>
    <property type="match status" value="1"/>
</dbReference>
<evidence type="ECO:0000256" key="17">
    <source>
        <dbReference type="PIRSR" id="PIRSR601508-1"/>
    </source>
</evidence>
<dbReference type="SMART" id="SM00918">
    <property type="entry name" value="Lig_chan-Glu_bd"/>
    <property type="match status" value="1"/>
</dbReference>
<dbReference type="InterPro" id="IPR028082">
    <property type="entry name" value="Peripla_BP_I"/>
</dbReference>
<feature type="transmembrane region" description="Helical" evidence="21">
    <location>
        <begin position="631"/>
        <end position="651"/>
    </location>
</feature>
<dbReference type="InterPro" id="IPR001320">
    <property type="entry name" value="Iontro_rcpt_C"/>
</dbReference>
<evidence type="ECO:0000256" key="14">
    <source>
        <dbReference type="ARBA" id="ARBA00023303"/>
    </source>
</evidence>
<feature type="binding site" evidence="17">
    <location>
        <position position="515"/>
    </location>
    <ligand>
        <name>L-glutamate</name>
        <dbReference type="ChEBI" id="CHEBI:29985"/>
    </ligand>
</feature>
<proteinExistence type="evidence at transcript level"/>
<keyword evidence="4 21" id="KW-0812">Transmembrane</keyword>
<keyword evidence="8" id="KW-0406">Ion transport</keyword>
<feature type="chain" id="PRO_5004950142" description="Glutamate receptor 1" evidence="22">
    <location>
        <begin position="22"/>
        <end position="911"/>
    </location>
</feature>
<evidence type="ECO:0000256" key="4">
    <source>
        <dbReference type="ARBA" id="ARBA00022692"/>
    </source>
</evidence>
<dbReference type="PANTHER" id="PTHR18966">
    <property type="entry name" value="IONOTROPIC GLUTAMATE RECEPTOR"/>
    <property type="match status" value="1"/>
</dbReference>
<dbReference type="EMBL" id="KJ002539">
    <property type="protein sequence ID" value="AHN49643.1"/>
    <property type="molecule type" value="mRNA"/>
</dbReference>
<dbReference type="SMART" id="SM00079">
    <property type="entry name" value="PBPe"/>
    <property type="match status" value="1"/>
</dbReference>
<feature type="transmembrane region" description="Helical" evidence="21">
    <location>
        <begin position="555"/>
        <end position="574"/>
    </location>
</feature>
<feature type="compositionally biased region" description="Polar residues" evidence="20">
    <location>
        <begin position="872"/>
        <end position="884"/>
    </location>
</feature>
<dbReference type="GO" id="GO:0045211">
    <property type="term" value="C:postsynaptic membrane"/>
    <property type="evidence" value="ECO:0007669"/>
    <property type="project" value="UniProtKB-SubCell"/>
</dbReference>
<dbReference type="Gene3D" id="3.40.190.10">
    <property type="entry name" value="Periplasmic binding protein-like II"/>
    <property type="match status" value="2"/>
</dbReference>
<evidence type="ECO:0000256" key="3">
    <source>
        <dbReference type="ARBA" id="ARBA00022475"/>
    </source>
</evidence>
<dbReference type="SUPFAM" id="SSF53850">
    <property type="entry name" value="Periplasmic binding protein-like II"/>
    <property type="match status" value="1"/>
</dbReference>
<evidence type="ECO:0000256" key="8">
    <source>
        <dbReference type="ARBA" id="ARBA00023065"/>
    </source>
</evidence>
<dbReference type="InterPro" id="IPR019594">
    <property type="entry name" value="Glu/Gly-bd"/>
</dbReference>
<evidence type="ECO:0000256" key="15">
    <source>
        <dbReference type="ARBA" id="ARBA00034104"/>
    </source>
</evidence>
<feature type="binding site" evidence="17">
    <location>
        <position position="682"/>
    </location>
    <ligand>
        <name>L-glutamate</name>
        <dbReference type="ChEBI" id="CHEBI:29985"/>
    </ligand>
</feature>
<dbReference type="GO" id="GO:0008328">
    <property type="term" value="C:ionotropic glutamate receptor complex"/>
    <property type="evidence" value="ECO:0007669"/>
    <property type="project" value="UniProtKB-ARBA"/>
</dbReference>
<feature type="signal peptide" evidence="22">
    <location>
        <begin position="1"/>
        <end position="21"/>
    </location>
</feature>
<feature type="binding site" evidence="17">
    <location>
        <position position="681"/>
    </location>
    <ligand>
        <name>L-glutamate</name>
        <dbReference type="ChEBI" id="CHEBI:29985"/>
    </ligand>
</feature>
<evidence type="ECO:0000256" key="18">
    <source>
        <dbReference type="PIRSR" id="PIRSR601508-2"/>
    </source>
</evidence>
<keyword evidence="3" id="KW-1003">Cell membrane</keyword>
<evidence type="ECO:0000256" key="9">
    <source>
        <dbReference type="ARBA" id="ARBA00023136"/>
    </source>
</evidence>
<dbReference type="SUPFAM" id="SSF53822">
    <property type="entry name" value="Periplasmic binding protein-like I"/>
    <property type="match status" value="1"/>
</dbReference>
<keyword evidence="13" id="KW-1071">Ligand-gated ion channel</keyword>
<dbReference type="Gene3D" id="3.40.50.2300">
    <property type="match status" value="2"/>
</dbReference>
<evidence type="ECO:0000256" key="22">
    <source>
        <dbReference type="SAM" id="SignalP"/>
    </source>
</evidence>